<reference evidence="2" key="1">
    <citation type="journal article" date="2020" name="Nature">
        <title>Giant virus diversity and host interactions through global metagenomics.</title>
        <authorList>
            <person name="Schulz F."/>
            <person name="Roux S."/>
            <person name="Paez-Espino D."/>
            <person name="Jungbluth S."/>
            <person name="Walsh D.A."/>
            <person name="Denef V.J."/>
            <person name="McMahon K.D."/>
            <person name="Konstantinidis K.T."/>
            <person name="Eloe-Fadrosh E.A."/>
            <person name="Kyrpides N.C."/>
            <person name="Woyke T."/>
        </authorList>
    </citation>
    <scope>NUCLEOTIDE SEQUENCE</scope>
    <source>
        <strain evidence="2">GVMAG-M-3300023179-33</strain>
    </source>
</reference>
<evidence type="ECO:0000256" key="1">
    <source>
        <dbReference type="SAM" id="Phobius"/>
    </source>
</evidence>
<name>A0A6C0EFB6_9ZZZZ</name>
<sequence length="181" mass="20662">MVKNKQLGTYSNLLLFLLCFFLLFLLFRWLHFLLNNNYLQHGTHLETFTSLSNTYNSNYMANDTNTDIDNNTATYDMNKVNYVHSNAIDMPPLSKYTCSNWCGPKSQCLFTREQCSSDVDCKGCKDLTALNNFYDDSTSDIGQSYMNDSTSDKDIPKGANEDILCGVQKCNNSFAMFNKDD</sequence>
<keyword evidence="1" id="KW-1133">Transmembrane helix</keyword>
<dbReference type="EMBL" id="MN739821">
    <property type="protein sequence ID" value="QHT27281.1"/>
    <property type="molecule type" value="Genomic_DNA"/>
</dbReference>
<protein>
    <submittedName>
        <fullName evidence="2">Uncharacterized protein</fullName>
    </submittedName>
</protein>
<dbReference type="AlphaFoldDB" id="A0A6C0EFB6"/>
<keyword evidence="1" id="KW-0472">Membrane</keyword>
<evidence type="ECO:0000313" key="2">
    <source>
        <dbReference type="EMBL" id="QHT27281.1"/>
    </source>
</evidence>
<feature type="transmembrane region" description="Helical" evidence="1">
    <location>
        <begin position="12"/>
        <end position="30"/>
    </location>
</feature>
<accession>A0A6C0EFB6</accession>
<proteinExistence type="predicted"/>
<organism evidence="2">
    <name type="scientific">viral metagenome</name>
    <dbReference type="NCBI Taxonomy" id="1070528"/>
    <lineage>
        <taxon>unclassified sequences</taxon>
        <taxon>metagenomes</taxon>
        <taxon>organismal metagenomes</taxon>
    </lineage>
</organism>
<keyword evidence="1" id="KW-0812">Transmembrane</keyword>